<feature type="transmembrane region" description="Helical" evidence="8">
    <location>
        <begin position="42"/>
        <end position="58"/>
    </location>
</feature>
<dbReference type="EMBL" id="RPOK01000004">
    <property type="protein sequence ID" value="RPJ65735.1"/>
    <property type="molecule type" value="Genomic_DNA"/>
</dbReference>
<evidence type="ECO:0000256" key="8">
    <source>
        <dbReference type="SAM" id="Phobius"/>
    </source>
</evidence>
<evidence type="ECO:0000256" key="6">
    <source>
        <dbReference type="ARBA" id="ARBA00022989"/>
    </source>
</evidence>
<organism evidence="10 11">
    <name type="scientific">Alteromonas sediminis</name>
    <dbReference type="NCBI Taxonomy" id="2259342"/>
    <lineage>
        <taxon>Bacteria</taxon>
        <taxon>Pseudomonadati</taxon>
        <taxon>Pseudomonadota</taxon>
        <taxon>Gammaproteobacteria</taxon>
        <taxon>Alteromonadales</taxon>
        <taxon>Alteromonadaceae</taxon>
        <taxon>Alteromonas/Salinimonas group</taxon>
        <taxon>Alteromonas</taxon>
    </lineage>
</organism>
<dbReference type="Pfam" id="PF09721">
    <property type="entry name" value="Exosortase_EpsH"/>
    <property type="match status" value="1"/>
</dbReference>
<keyword evidence="11" id="KW-1185">Reference proteome</keyword>
<dbReference type="InterPro" id="IPR026392">
    <property type="entry name" value="Exo/Archaeosortase_dom"/>
</dbReference>
<dbReference type="GO" id="GO:0005886">
    <property type="term" value="C:plasma membrane"/>
    <property type="evidence" value="ECO:0007669"/>
    <property type="project" value="UniProtKB-SubCell"/>
</dbReference>
<keyword evidence="6 8" id="KW-1133">Transmembrane helix</keyword>
<evidence type="ECO:0000256" key="1">
    <source>
        <dbReference type="ARBA" id="ARBA00004651"/>
    </source>
</evidence>
<feature type="transmembrane region" description="Helical" evidence="8">
    <location>
        <begin position="248"/>
        <end position="266"/>
    </location>
</feature>
<dbReference type="AlphaFoldDB" id="A0A3N5YAE7"/>
<feature type="domain" description="Methanolan biosynthesis EpsI" evidence="9">
    <location>
        <begin position="301"/>
        <end position="475"/>
    </location>
</feature>
<evidence type="ECO:0000313" key="10">
    <source>
        <dbReference type="EMBL" id="RPJ65735.1"/>
    </source>
</evidence>
<evidence type="ECO:0000256" key="3">
    <source>
        <dbReference type="ARBA" id="ARBA00022670"/>
    </source>
</evidence>
<keyword evidence="2" id="KW-1003">Cell membrane</keyword>
<comment type="caution">
    <text evidence="10">The sequence shown here is derived from an EMBL/GenBank/DDBJ whole genome shotgun (WGS) entry which is preliminary data.</text>
</comment>
<evidence type="ECO:0000256" key="4">
    <source>
        <dbReference type="ARBA" id="ARBA00022692"/>
    </source>
</evidence>
<evidence type="ECO:0000256" key="7">
    <source>
        <dbReference type="ARBA" id="ARBA00023136"/>
    </source>
</evidence>
<dbReference type="NCBIfam" id="TIGR02602">
    <property type="entry name" value="8TM_EpsH"/>
    <property type="match status" value="1"/>
</dbReference>
<dbReference type="NCBIfam" id="TIGR04178">
    <property type="entry name" value="exo_archaeo"/>
    <property type="match status" value="1"/>
</dbReference>
<dbReference type="Pfam" id="PF11984">
    <property type="entry name" value="DUF3485"/>
    <property type="match status" value="1"/>
</dbReference>
<feature type="transmembrane region" description="Helical" evidence="8">
    <location>
        <begin position="209"/>
        <end position="236"/>
    </location>
</feature>
<dbReference type="InterPro" id="IPR019127">
    <property type="entry name" value="Exosortase"/>
</dbReference>
<proteinExistence type="predicted"/>
<evidence type="ECO:0000256" key="5">
    <source>
        <dbReference type="ARBA" id="ARBA00022801"/>
    </source>
</evidence>
<dbReference type="GO" id="GO:0006508">
    <property type="term" value="P:proteolysis"/>
    <property type="evidence" value="ECO:0007669"/>
    <property type="project" value="UniProtKB-KW"/>
</dbReference>
<gene>
    <name evidence="10" type="primary">xrt</name>
    <name evidence="10" type="ORF">DRW07_13035</name>
</gene>
<protein>
    <submittedName>
        <fullName evidence="10">Exosortase</fullName>
        <ecNumber evidence="10">3.4.22.-</ecNumber>
    </submittedName>
</protein>
<evidence type="ECO:0000313" key="11">
    <source>
        <dbReference type="Proteomes" id="UP000275281"/>
    </source>
</evidence>
<dbReference type="InterPro" id="IPR017540">
    <property type="entry name" value="Exosortase-1"/>
</dbReference>
<dbReference type="InterPro" id="IPR013426">
    <property type="entry name" value="EpsH-like"/>
</dbReference>
<keyword evidence="4 8" id="KW-0812">Transmembrane</keyword>
<dbReference type="Proteomes" id="UP000275281">
    <property type="component" value="Unassembled WGS sequence"/>
</dbReference>
<feature type="transmembrane region" description="Helical" evidence="8">
    <location>
        <begin position="286"/>
        <end position="308"/>
    </location>
</feature>
<feature type="transmembrane region" description="Helical" evidence="8">
    <location>
        <begin position="122"/>
        <end position="143"/>
    </location>
</feature>
<dbReference type="NCBIfam" id="TIGR03109">
    <property type="entry name" value="exosort_XrtA"/>
    <property type="match status" value="1"/>
</dbReference>
<name>A0A3N5YAE7_9ALTE</name>
<dbReference type="GO" id="GO:0008233">
    <property type="term" value="F:peptidase activity"/>
    <property type="evidence" value="ECO:0007669"/>
    <property type="project" value="UniProtKB-KW"/>
</dbReference>
<keyword evidence="3" id="KW-0645">Protease</keyword>
<evidence type="ECO:0000259" key="9">
    <source>
        <dbReference type="Pfam" id="PF11984"/>
    </source>
</evidence>
<dbReference type="RefSeq" id="WP_124028366.1">
    <property type="nucleotide sequence ID" value="NZ_JBHRSN010000007.1"/>
</dbReference>
<comment type="subcellular location">
    <subcellularLocation>
        <location evidence="1">Cell membrane</location>
        <topology evidence="1">Multi-pass membrane protein</topology>
    </subcellularLocation>
</comment>
<accession>A0A3N5YAE7</accession>
<dbReference type="OrthoDB" id="9797363at2"/>
<feature type="transmembrane region" description="Helical" evidence="8">
    <location>
        <begin position="70"/>
        <end position="89"/>
    </location>
</feature>
<evidence type="ECO:0000256" key="2">
    <source>
        <dbReference type="ARBA" id="ARBA00022475"/>
    </source>
</evidence>
<feature type="transmembrane region" description="Helical" evidence="8">
    <location>
        <begin position="175"/>
        <end position="197"/>
    </location>
</feature>
<dbReference type="EC" id="3.4.22.-" evidence="10"/>
<dbReference type="InterPro" id="IPR014263">
    <property type="entry name" value="Methanolan_biosynth_EpsI"/>
</dbReference>
<sequence length="494" mass="54712">MEREASPQKLLICFSLLLLTWLFFTFGGIASAVEIWYGNEIFNHGFLIIPAVVYFIYIKRGLWLSKEIRSSWLALPFIIGGVLLYVVGFAGDIQLFMHAAAFGLLPFLILSIIGVQAAYAILFPLVFIVFTIPVGEQLIPWLQEVTADISVYMLKLTGVPLFRSGLYIEIPQGRFLVAEACSGISFFIASIVVGSVYSYLNFVSTKKRIGFMVLSVVYPIIANAIRVYGIILTGYLTDMEHAVGADHLIYGWFFFAIVLFSLLAIGEWVRDKNAVWEVKLTAKNQVNIAVSIPLISTIIAIFVAGVVWKGWMEEAQKSKALTPASFIDVPLPFNQTEPGELTEFVPDLANPSDIAVFTSEATPTRNNIIYQAWFDGQKSELVSGLHRLYNEKSWSLSKQFRIDTATVMGMPVRLISDPLGNLRLVASWYKVNSAVFTQPTKTKLYQTANVLRGEGAAGLMVIVSVPVSSASDDAVDNASKELVSIVDLLQTNRN</sequence>
<keyword evidence="7 8" id="KW-0472">Membrane</keyword>
<keyword evidence="5 10" id="KW-0378">Hydrolase</keyword>
<feature type="transmembrane region" description="Helical" evidence="8">
    <location>
        <begin position="95"/>
        <end position="115"/>
    </location>
</feature>
<reference evidence="10 11" key="1">
    <citation type="submission" date="2018-11" db="EMBL/GenBank/DDBJ databases">
        <authorList>
            <person name="Ye M.-Q."/>
            <person name="Du Z.-J."/>
        </authorList>
    </citation>
    <scope>NUCLEOTIDE SEQUENCE [LARGE SCALE GENOMIC DNA]</scope>
    <source>
        <strain evidence="10 11">U0105</strain>
    </source>
</reference>